<dbReference type="PANTHER" id="PTHR43731:SF14">
    <property type="entry name" value="PRESENILIN-ASSOCIATED RHOMBOID-LIKE PROTEIN, MITOCHONDRIAL"/>
    <property type="match status" value="1"/>
</dbReference>
<keyword evidence="4" id="KW-0378">Hydrolase</keyword>
<feature type="transmembrane region" description="Helical" evidence="7">
    <location>
        <begin position="201"/>
        <end position="219"/>
    </location>
</feature>
<evidence type="ECO:0000256" key="6">
    <source>
        <dbReference type="ARBA" id="ARBA00023136"/>
    </source>
</evidence>
<dbReference type="InterPro" id="IPR022764">
    <property type="entry name" value="Peptidase_S54_rhomboid_dom"/>
</dbReference>
<gene>
    <name evidence="9" type="ORF">I0C86_22525</name>
</gene>
<dbReference type="PANTHER" id="PTHR43731">
    <property type="entry name" value="RHOMBOID PROTEASE"/>
    <property type="match status" value="1"/>
</dbReference>
<dbReference type="Gene3D" id="1.20.1540.10">
    <property type="entry name" value="Rhomboid-like"/>
    <property type="match status" value="1"/>
</dbReference>
<dbReference type="SUPFAM" id="SSF144091">
    <property type="entry name" value="Rhomboid-like"/>
    <property type="match status" value="1"/>
</dbReference>
<feature type="domain" description="Peptidase S54 rhomboid" evidence="8">
    <location>
        <begin position="135"/>
        <end position="266"/>
    </location>
</feature>
<feature type="transmembrane region" description="Helical" evidence="7">
    <location>
        <begin position="249"/>
        <end position="268"/>
    </location>
</feature>
<accession>A0ABS0H072</accession>
<name>A0ABS0H072_9ACTN</name>
<dbReference type="InterPro" id="IPR050925">
    <property type="entry name" value="Rhomboid_protease_S54"/>
</dbReference>
<comment type="subcellular location">
    <subcellularLocation>
        <location evidence="1">Membrane</location>
        <topology evidence="1">Multi-pass membrane protein</topology>
    </subcellularLocation>
</comment>
<feature type="transmembrane region" description="Helical" evidence="7">
    <location>
        <begin position="140"/>
        <end position="164"/>
    </location>
</feature>
<evidence type="ECO:0000256" key="1">
    <source>
        <dbReference type="ARBA" id="ARBA00004141"/>
    </source>
</evidence>
<dbReference type="Pfam" id="PF01694">
    <property type="entry name" value="Rhomboid"/>
    <property type="match status" value="1"/>
</dbReference>
<protein>
    <submittedName>
        <fullName evidence="9">Rhomboid family intramembrane serine protease</fullName>
    </submittedName>
</protein>
<keyword evidence="6 7" id="KW-0472">Membrane</keyword>
<evidence type="ECO:0000259" key="8">
    <source>
        <dbReference type="Pfam" id="PF01694"/>
    </source>
</evidence>
<feature type="transmembrane region" description="Helical" evidence="7">
    <location>
        <begin position="72"/>
        <end position="91"/>
    </location>
</feature>
<dbReference type="InterPro" id="IPR035952">
    <property type="entry name" value="Rhomboid-like_sf"/>
</dbReference>
<evidence type="ECO:0000256" key="4">
    <source>
        <dbReference type="ARBA" id="ARBA00022801"/>
    </source>
</evidence>
<feature type="transmembrane region" description="Helical" evidence="7">
    <location>
        <begin position="226"/>
        <end position="243"/>
    </location>
</feature>
<evidence type="ECO:0000256" key="7">
    <source>
        <dbReference type="SAM" id="Phobius"/>
    </source>
</evidence>
<evidence type="ECO:0000256" key="3">
    <source>
        <dbReference type="ARBA" id="ARBA00022692"/>
    </source>
</evidence>
<comment type="caution">
    <text evidence="9">The sequence shown here is derived from an EMBL/GenBank/DDBJ whole genome shotgun (WGS) entry which is preliminary data.</text>
</comment>
<comment type="similarity">
    <text evidence="2">Belongs to the peptidase S54 family.</text>
</comment>
<reference evidence="9 10" key="1">
    <citation type="submission" date="2020-11" db="EMBL/GenBank/DDBJ databases">
        <title>A novel isolate from a Black sea contaminated sediment with potential to produce alkanes: Plantactinospora alkalitolerans sp. nov.</title>
        <authorList>
            <person name="Carro L."/>
            <person name="Veyisoglu A."/>
            <person name="Guven K."/>
            <person name="Schumann P."/>
            <person name="Klenk H.-P."/>
            <person name="Sahin N."/>
        </authorList>
    </citation>
    <scope>NUCLEOTIDE SEQUENCE [LARGE SCALE GENOMIC DNA]</scope>
    <source>
        <strain evidence="9 10">S1510</strain>
    </source>
</reference>
<dbReference type="GO" id="GO:0008233">
    <property type="term" value="F:peptidase activity"/>
    <property type="evidence" value="ECO:0007669"/>
    <property type="project" value="UniProtKB-KW"/>
</dbReference>
<feature type="transmembrane region" description="Helical" evidence="7">
    <location>
        <begin position="176"/>
        <end position="195"/>
    </location>
</feature>
<sequence length="301" mass="31839">MSESPPTTPVCYRHPSRETYVRCTRCERSICPDCMRDASVGHQCPECVAEGRRTSRPARTVFGGGTAGRQGYVTKALIAVNVLVMLLSIYSARGGDSLGGAGFGGLLGGSTPLTSWGAVLGFDPRFFPPEGVATGEYYRLFTAMFLHYGPLHLLMNMWALWVLGRSLETTLGPLRFLALYLVAGVGGNVAAYLFSNPFAETVGASTAIFGLFAALFVIMRRMGRDTSSVIPILVINLVFTFAVPGISIAGHLGGMTAGAAMALVLAYAPRSRRTLFQVGGGAVIGLVLTGLTLMQTAALLS</sequence>
<dbReference type="EMBL" id="JADPUN010000205">
    <property type="protein sequence ID" value="MBF9131716.1"/>
    <property type="molecule type" value="Genomic_DNA"/>
</dbReference>
<feature type="transmembrane region" description="Helical" evidence="7">
    <location>
        <begin position="275"/>
        <end position="300"/>
    </location>
</feature>
<keyword evidence="5 7" id="KW-1133">Transmembrane helix</keyword>
<proteinExistence type="inferred from homology"/>
<dbReference type="GO" id="GO:0006508">
    <property type="term" value="P:proteolysis"/>
    <property type="evidence" value="ECO:0007669"/>
    <property type="project" value="UniProtKB-KW"/>
</dbReference>
<organism evidence="9 10">
    <name type="scientific">Plantactinospora alkalitolerans</name>
    <dbReference type="NCBI Taxonomy" id="2789879"/>
    <lineage>
        <taxon>Bacteria</taxon>
        <taxon>Bacillati</taxon>
        <taxon>Actinomycetota</taxon>
        <taxon>Actinomycetes</taxon>
        <taxon>Micromonosporales</taxon>
        <taxon>Micromonosporaceae</taxon>
        <taxon>Plantactinospora</taxon>
    </lineage>
</organism>
<keyword evidence="9" id="KW-0645">Protease</keyword>
<feature type="transmembrane region" description="Helical" evidence="7">
    <location>
        <begin position="98"/>
        <end position="120"/>
    </location>
</feature>
<evidence type="ECO:0000313" key="9">
    <source>
        <dbReference type="EMBL" id="MBF9131716.1"/>
    </source>
</evidence>
<dbReference type="Proteomes" id="UP000638560">
    <property type="component" value="Unassembled WGS sequence"/>
</dbReference>
<keyword evidence="3 7" id="KW-0812">Transmembrane</keyword>
<keyword evidence="10" id="KW-1185">Reference proteome</keyword>
<evidence type="ECO:0000256" key="2">
    <source>
        <dbReference type="ARBA" id="ARBA00009045"/>
    </source>
</evidence>
<evidence type="ECO:0000313" key="10">
    <source>
        <dbReference type="Proteomes" id="UP000638560"/>
    </source>
</evidence>
<dbReference type="RefSeq" id="WP_196203251.1">
    <property type="nucleotide sequence ID" value="NZ_JADPUN010000205.1"/>
</dbReference>
<evidence type="ECO:0000256" key="5">
    <source>
        <dbReference type="ARBA" id="ARBA00022989"/>
    </source>
</evidence>